<feature type="transmembrane region" description="Helical" evidence="1">
    <location>
        <begin position="9"/>
        <end position="29"/>
    </location>
</feature>
<dbReference type="InterPro" id="IPR002656">
    <property type="entry name" value="Acyl_transf_3_dom"/>
</dbReference>
<keyword evidence="4" id="KW-1185">Reference proteome</keyword>
<dbReference type="PANTHER" id="PTHR23028">
    <property type="entry name" value="ACETYLTRANSFERASE"/>
    <property type="match status" value="1"/>
</dbReference>
<keyword evidence="1" id="KW-0812">Transmembrane</keyword>
<keyword evidence="1" id="KW-1133">Transmembrane helix</keyword>
<dbReference type="PANTHER" id="PTHR23028:SF53">
    <property type="entry name" value="ACYL_TRANSF_3 DOMAIN-CONTAINING PROTEIN"/>
    <property type="match status" value="1"/>
</dbReference>
<comment type="caution">
    <text evidence="3">The sequence shown here is derived from an EMBL/GenBank/DDBJ whole genome shotgun (WGS) entry which is preliminary data.</text>
</comment>
<evidence type="ECO:0000259" key="2">
    <source>
        <dbReference type="Pfam" id="PF01757"/>
    </source>
</evidence>
<dbReference type="EC" id="2.3.-.-" evidence="3"/>
<sequence length="202" mass="23502">MNHSLKKTYFPGLTGLRFIAAFIVVISHLEEMKKLFCYDSWRDVPGIRYMGATSVNFFFVLSGFLITHLLLEEKAKTGTISLLDFYSKRMTRIWPLYYFLVLLGLFILPHIAWLDIPDFKADLSTPNVFFFLTIFPNAVFALYGFVPYLVQTWSIGVEEQYFLQGRRSRSETRVLFSPYTKLKAVTYRMTAFFTTHASRACS</sequence>
<feature type="transmembrane region" description="Helical" evidence="1">
    <location>
        <begin position="128"/>
        <end position="150"/>
    </location>
</feature>
<evidence type="ECO:0000313" key="4">
    <source>
        <dbReference type="Proteomes" id="UP001228581"/>
    </source>
</evidence>
<protein>
    <submittedName>
        <fullName evidence="3">Acyltransferase</fullName>
        <ecNumber evidence="3">2.3.-.-</ecNumber>
    </submittedName>
</protein>
<dbReference type="InterPro" id="IPR050879">
    <property type="entry name" value="Acyltransferase_3"/>
</dbReference>
<keyword evidence="3" id="KW-0808">Transferase</keyword>
<feature type="domain" description="Acyltransferase 3" evidence="2">
    <location>
        <begin position="12"/>
        <end position="157"/>
    </location>
</feature>
<dbReference type="GO" id="GO:0016746">
    <property type="term" value="F:acyltransferase activity"/>
    <property type="evidence" value="ECO:0007669"/>
    <property type="project" value="UniProtKB-KW"/>
</dbReference>
<accession>A0ABT7CYW5</accession>
<dbReference type="RefSeq" id="WP_314006047.1">
    <property type="nucleotide sequence ID" value="NZ_JASJOT010000081.1"/>
</dbReference>
<dbReference type="EMBL" id="JASJOT010000081">
    <property type="protein sequence ID" value="MDJ1498976.1"/>
    <property type="molecule type" value="Genomic_DNA"/>
</dbReference>
<dbReference type="Proteomes" id="UP001228581">
    <property type="component" value="Unassembled WGS sequence"/>
</dbReference>
<keyword evidence="3" id="KW-0012">Acyltransferase</keyword>
<evidence type="ECO:0000313" key="3">
    <source>
        <dbReference type="EMBL" id="MDJ1498976.1"/>
    </source>
</evidence>
<proteinExistence type="predicted"/>
<organism evidence="3 4">
    <name type="scientific">Xanthocytophaga flava</name>
    <dbReference type="NCBI Taxonomy" id="3048013"/>
    <lineage>
        <taxon>Bacteria</taxon>
        <taxon>Pseudomonadati</taxon>
        <taxon>Bacteroidota</taxon>
        <taxon>Cytophagia</taxon>
        <taxon>Cytophagales</taxon>
        <taxon>Rhodocytophagaceae</taxon>
        <taxon>Xanthocytophaga</taxon>
    </lineage>
</organism>
<gene>
    <name evidence="3" type="ORF">QNI19_38985</name>
</gene>
<feature type="transmembrane region" description="Helical" evidence="1">
    <location>
        <begin position="49"/>
        <end position="71"/>
    </location>
</feature>
<reference evidence="3 4" key="1">
    <citation type="submission" date="2023-05" db="EMBL/GenBank/DDBJ databases">
        <authorList>
            <person name="Zhang X."/>
        </authorList>
    </citation>
    <scope>NUCLEOTIDE SEQUENCE [LARGE SCALE GENOMIC DNA]</scope>
    <source>
        <strain evidence="3 4">DM2B3-1</strain>
    </source>
</reference>
<evidence type="ECO:0000256" key="1">
    <source>
        <dbReference type="SAM" id="Phobius"/>
    </source>
</evidence>
<keyword evidence="1" id="KW-0472">Membrane</keyword>
<name>A0ABT7CYW5_9BACT</name>
<feature type="transmembrane region" description="Helical" evidence="1">
    <location>
        <begin position="96"/>
        <end position="116"/>
    </location>
</feature>
<dbReference type="Pfam" id="PF01757">
    <property type="entry name" value="Acyl_transf_3"/>
    <property type="match status" value="1"/>
</dbReference>